<dbReference type="GO" id="GO:0003677">
    <property type="term" value="F:DNA binding"/>
    <property type="evidence" value="ECO:0007669"/>
    <property type="project" value="UniProtKB-KW"/>
</dbReference>
<evidence type="ECO:0000256" key="10">
    <source>
        <dbReference type="ARBA" id="ARBA00022771"/>
    </source>
</evidence>
<evidence type="ECO:0000256" key="4">
    <source>
        <dbReference type="ARBA" id="ARBA00004906"/>
    </source>
</evidence>
<dbReference type="Pfam" id="PF13947">
    <property type="entry name" value="GUB_WAK_bind"/>
    <property type="match status" value="1"/>
</dbReference>
<accession>A0ABC8T583</accession>
<evidence type="ECO:0000256" key="8">
    <source>
        <dbReference type="ARBA" id="ARBA00022723"/>
    </source>
</evidence>
<keyword evidence="13" id="KW-1133">Transmembrane helix</keyword>
<evidence type="ECO:0000256" key="13">
    <source>
        <dbReference type="ARBA" id="ARBA00022989"/>
    </source>
</evidence>
<gene>
    <name evidence="22" type="ORF">ILEXP_LOCUS33730</name>
</gene>
<dbReference type="AlphaFoldDB" id="A0ABC8T583"/>
<keyword evidence="16" id="KW-0472">Membrane</keyword>
<comment type="pathway">
    <text evidence="4">Protein modification; protein ubiquitination.</text>
</comment>
<organism evidence="22 23">
    <name type="scientific">Ilex paraguariensis</name>
    <name type="common">yerba mate</name>
    <dbReference type="NCBI Taxonomy" id="185542"/>
    <lineage>
        <taxon>Eukaryota</taxon>
        <taxon>Viridiplantae</taxon>
        <taxon>Streptophyta</taxon>
        <taxon>Embryophyta</taxon>
        <taxon>Tracheophyta</taxon>
        <taxon>Spermatophyta</taxon>
        <taxon>Magnoliopsida</taxon>
        <taxon>eudicotyledons</taxon>
        <taxon>Gunneridae</taxon>
        <taxon>Pentapetalae</taxon>
        <taxon>asterids</taxon>
        <taxon>campanulids</taxon>
        <taxon>Aquifoliales</taxon>
        <taxon>Aquifoliaceae</taxon>
        <taxon>Ilex</taxon>
    </lineage>
</organism>
<comment type="caution">
    <text evidence="22">The sequence shown here is derived from an EMBL/GenBank/DDBJ whole genome shotgun (WGS) entry which is preliminary data.</text>
</comment>
<dbReference type="GO" id="GO:0008270">
    <property type="term" value="F:zinc ion binding"/>
    <property type="evidence" value="ECO:0007669"/>
    <property type="project" value="UniProtKB-KW"/>
</dbReference>
<evidence type="ECO:0000256" key="9">
    <source>
        <dbReference type="ARBA" id="ARBA00022729"/>
    </source>
</evidence>
<dbReference type="GO" id="GO:0061630">
    <property type="term" value="F:ubiquitin protein ligase activity"/>
    <property type="evidence" value="ECO:0007669"/>
    <property type="project" value="UniProtKB-EC"/>
</dbReference>
<dbReference type="EMBL" id="CAUOFW020004247">
    <property type="protein sequence ID" value="CAK9164583.1"/>
    <property type="molecule type" value="Genomic_DNA"/>
</dbReference>
<dbReference type="PANTHER" id="PTHR46279">
    <property type="entry name" value="RING/U-BOX SUPERFAMILY PROTEIN"/>
    <property type="match status" value="1"/>
</dbReference>
<evidence type="ECO:0000256" key="12">
    <source>
        <dbReference type="ARBA" id="ARBA00022833"/>
    </source>
</evidence>
<dbReference type="CDD" id="cd10017">
    <property type="entry name" value="B3_DNA"/>
    <property type="match status" value="1"/>
</dbReference>
<dbReference type="Gene3D" id="2.40.330.10">
    <property type="entry name" value="DNA-binding pseudobarrel domain"/>
    <property type="match status" value="1"/>
</dbReference>
<evidence type="ECO:0000256" key="18">
    <source>
        <dbReference type="ARBA" id="ARBA00023242"/>
    </source>
</evidence>
<dbReference type="PANTHER" id="PTHR46279:SF9">
    <property type="entry name" value="OS01G0116300 PROTEIN"/>
    <property type="match status" value="1"/>
</dbReference>
<feature type="chain" id="PRO_5044782035" description="RING-type E3 ubiquitin transferase" evidence="20">
    <location>
        <begin position="21"/>
        <end position="346"/>
    </location>
</feature>
<keyword evidence="10" id="KW-0863">Zinc-finger</keyword>
<protein>
    <recommendedName>
        <fullName evidence="5">RING-type E3 ubiquitin transferase</fullName>
        <ecNumber evidence="5">2.3.2.27</ecNumber>
    </recommendedName>
</protein>
<comment type="similarity">
    <text evidence="19">Belongs to the RING-type zinc finger family. ATL subfamily.</text>
</comment>
<keyword evidence="12" id="KW-0862">Zinc</keyword>
<evidence type="ECO:0000256" key="7">
    <source>
        <dbReference type="ARBA" id="ARBA00022692"/>
    </source>
</evidence>
<dbReference type="SUPFAM" id="SSF101936">
    <property type="entry name" value="DNA-binding pseudobarrel domain"/>
    <property type="match status" value="1"/>
</dbReference>
<evidence type="ECO:0000256" key="15">
    <source>
        <dbReference type="ARBA" id="ARBA00023125"/>
    </source>
</evidence>
<dbReference type="GO" id="GO:0016020">
    <property type="term" value="C:membrane"/>
    <property type="evidence" value="ECO:0007669"/>
    <property type="project" value="UniProtKB-SubCell"/>
</dbReference>
<keyword evidence="9 20" id="KW-0732">Signal</keyword>
<dbReference type="EC" id="2.3.2.27" evidence="5"/>
<comment type="subcellular location">
    <subcellularLocation>
        <location evidence="3">Membrane</location>
        <topology evidence="3">Single-pass membrane protein</topology>
    </subcellularLocation>
    <subcellularLocation>
        <location evidence="2">Nucleus</location>
    </subcellularLocation>
</comment>
<evidence type="ECO:0000256" key="20">
    <source>
        <dbReference type="SAM" id="SignalP"/>
    </source>
</evidence>
<keyword evidence="15" id="KW-0238">DNA-binding</keyword>
<keyword evidence="17" id="KW-0804">Transcription</keyword>
<feature type="signal peptide" evidence="20">
    <location>
        <begin position="1"/>
        <end position="20"/>
    </location>
</feature>
<dbReference type="GO" id="GO:0005634">
    <property type="term" value="C:nucleus"/>
    <property type="evidence" value="ECO:0007669"/>
    <property type="project" value="UniProtKB-SubCell"/>
</dbReference>
<dbReference type="InterPro" id="IPR003340">
    <property type="entry name" value="B3_DNA-bd"/>
</dbReference>
<evidence type="ECO:0000256" key="6">
    <source>
        <dbReference type="ARBA" id="ARBA00022679"/>
    </source>
</evidence>
<evidence type="ECO:0000256" key="5">
    <source>
        <dbReference type="ARBA" id="ARBA00012483"/>
    </source>
</evidence>
<dbReference type="Proteomes" id="UP001642360">
    <property type="component" value="Unassembled WGS sequence"/>
</dbReference>
<reference evidence="22 23" key="1">
    <citation type="submission" date="2024-02" db="EMBL/GenBank/DDBJ databases">
        <authorList>
            <person name="Vignale AGUSTIN F."/>
            <person name="Sosa J E."/>
            <person name="Modenutti C."/>
        </authorList>
    </citation>
    <scope>NUCLEOTIDE SEQUENCE [LARGE SCALE GENOMIC DNA]</scope>
</reference>
<evidence type="ECO:0000256" key="19">
    <source>
        <dbReference type="ARBA" id="ARBA00024209"/>
    </source>
</evidence>
<evidence type="ECO:0000256" key="1">
    <source>
        <dbReference type="ARBA" id="ARBA00000900"/>
    </source>
</evidence>
<feature type="domain" description="Wall-associated receptor kinase galacturonan-binding" evidence="21">
    <location>
        <begin position="32"/>
        <end position="101"/>
    </location>
</feature>
<evidence type="ECO:0000256" key="16">
    <source>
        <dbReference type="ARBA" id="ARBA00023136"/>
    </source>
</evidence>
<evidence type="ECO:0000313" key="22">
    <source>
        <dbReference type="EMBL" id="CAK9164583.1"/>
    </source>
</evidence>
<dbReference type="InterPro" id="IPR046948">
    <property type="entry name" value="ATL20-22-like"/>
</dbReference>
<keyword evidence="11" id="KW-0833">Ubl conjugation pathway</keyword>
<evidence type="ECO:0000313" key="23">
    <source>
        <dbReference type="Proteomes" id="UP001642360"/>
    </source>
</evidence>
<evidence type="ECO:0000256" key="3">
    <source>
        <dbReference type="ARBA" id="ARBA00004167"/>
    </source>
</evidence>
<dbReference type="InterPro" id="IPR025287">
    <property type="entry name" value="WAK_GUB"/>
</dbReference>
<keyword evidence="18" id="KW-0539">Nucleus</keyword>
<evidence type="ECO:0000256" key="11">
    <source>
        <dbReference type="ARBA" id="ARBA00022786"/>
    </source>
</evidence>
<keyword evidence="23" id="KW-1185">Reference proteome</keyword>
<evidence type="ECO:0000256" key="14">
    <source>
        <dbReference type="ARBA" id="ARBA00023015"/>
    </source>
</evidence>
<comment type="catalytic activity">
    <reaction evidence="1">
        <text>S-ubiquitinyl-[E2 ubiquitin-conjugating enzyme]-L-cysteine + [acceptor protein]-L-lysine = [E2 ubiquitin-conjugating enzyme]-L-cysteine + N(6)-ubiquitinyl-[acceptor protein]-L-lysine.</text>
        <dbReference type="EC" id="2.3.2.27"/>
    </reaction>
</comment>
<evidence type="ECO:0000259" key="21">
    <source>
        <dbReference type="Pfam" id="PF13947"/>
    </source>
</evidence>
<dbReference type="InterPro" id="IPR015300">
    <property type="entry name" value="DNA-bd_pseudobarrel_sf"/>
</dbReference>
<sequence length="346" mass="39365">MASFLSLLQVFFFFGLGCLAAGIETAAQENGCRSKCSDHGLTIRFPFWGNKTIHHPHRCRYLGFELSCDFETHQTVVEHPFSVKLFVENIDFTSQMIHLYDPHDCPSVQLQYLNLSTSPFHFSDPNLCDHSLYKCLGPINNINEVYPVPCLGDHSGYQVYALRSQMGNEEAYLTSCSQIGSVPSVHCGIFEQEKKLRLSWSKPHCSHCEAADKICSLTNHTKQRETACAAKSKTFKATDVSRYLEIPNWALDLPAGNEIMHVLDPNGETSWVFICSTRTSGRRSMTYQWCSFTAGKRLMAGDVLRFYWSMIENVYLMELERWSIRLFGVTITIPYTWAEAEVPCIC</sequence>
<proteinExistence type="inferred from homology"/>
<keyword evidence="6" id="KW-0808">Transferase</keyword>
<keyword evidence="8" id="KW-0479">Metal-binding</keyword>
<name>A0ABC8T583_9AQUA</name>
<evidence type="ECO:0000256" key="17">
    <source>
        <dbReference type="ARBA" id="ARBA00023163"/>
    </source>
</evidence>
<evidence type="ECO:0000256" key="2">
    <source>
        <dbReference type="ARBA" id="ARBA00004123"/>
    </source>
</evidence>
<keyword evidence="14" id="KW-0805">Transcription regulation</keyword>
<keyword evidence="7" id="KW-0812">Transmembrane</keyword>